<evidence type="ECO:0000313" key="9">
    <source>
        <dbReference type="EMBL" id="ABW01416.1"/>
    </source>
</evidence>
<dbReference type="GO" id="GO:0016491">
    <property type="term" value="F:oxidoreductase activity"/>
    <property type="evidence" value="ECO:0007669"/>
    <property type="project" value="UniProtKB-KW"/>
</dbReference>
<dbReference type="Proteomes" id="UP000001137">
    <property type="component" value="Chromosome"/>
</dbReference>
<keyword evidence="6 7" id="KW-0472">Membrane</keyword>
<evidence type="ECO:0000256" key="6">
    <source>
        <dbReference type="ARBA" id="ARBA00023136"/>
    </source>
</evidence>
<feature type="domain" description="NarG-like" evidence="8">
    <location>
        <begin position="62"/>
        <end position="227"/>
    </location>
</feature>
<reference evidence="9 10" key="1">
    <citation type="submission" date="2007-10" db="EMBL/GenBank/DDBJ databases">
        <title>Complete sequence of Caldivirga maquilingensis IC-167.</title>
        <authorList>
            <consortium name="US DOE Joint Genome Institute"/>
            <person name="Copeland A."/>
            <person name="Lucas S."/>
            <person name="Lapidus A."/>
            <person name="Barry K."/>
            <person name="Glavina del Rio T."/>
            <person name="Dalin E."/>
            <person name="Tice H."/>
            <person name="Pitluck S."/>
            <person name="Saunders E."/>
            <person name="Brettin T."/>
            <person name="Bruce D."/>
            <person name="Detter J.C."/>
            <person name="Han C."/>
            <person name="Schmutz J."/>
            <person name="Larimer F."/>
            <person name="Land M."/>
            <person name="Hauser L."/>
            <person name="Kyrpides N."/>
            <person name="Ivanova N."/>
            <person name="Biddle J.F."/>
            <person name="Zhang Z."/>
            <person name="Fitz-Gibbon S.T."/>
            <person name="Lowe T.M."/>
            <person name="Saltikov C."/>
            <person name="House C.H."/>
            <person name="Richardson P."/>
        </authorList>
    </citation>
    <scope>NUCLEOTIDE SEQUENCE [LARGE SCALE GENOMIC DNA]</scope>
    <source>
        <strain evidence="10">ATCC 700844 / DSM 13496 / JCM 10307 / IC-167</strain>
    </source>
</reference>
<dbReference type="InterPro" id="IPR036197">
    <property type="entry name" value="NarG-like_sf"/>
</dbReference>
<name>A8MCB0_CALMQ</name>
<sequence>MPIHLRWELYPVPHESPSKVRYGGGYLEEELWWSKGRVTSVIGELKELFSEMLFIKRIYNNNKRLWALTYPFHLGIYLILVWFLLILLGSVTEVYAHIPVPSSNAWSIFLYYITIIVGGAGALLAVTGGVGLLVRRLINPVLRDYTIISDYFNLLIVLLALATGLASWFSDPSFNYARAFASSLLNPFMNPPQLNTVILIHVMVLQLLVSYIPFSKITHFIGKYFTYHRVLWDDEPSSSELSRRIEELMRLRMPWSALHIKSNGSWEDNARVINNER</sequence>
<dbReference type="RefSeq" id="WP_012185636.1">
    <property type="nucleotide sequence ID" value="NC_009954.1"/>
</dbReference>
<keyword evidence="2" id="KW-1003">Cell membrane</keyword>
<dbReference type="Gene3D" id="1.20.950.20">
    <property type="entry name" value="Transmembrane di-heme cytochromes, Chain C"/>
    <property type="match status" value="1"/>
</dbReference>
<evidence type="ECO:0000256" key="4">
    <source>
        <dbReference type="ARBA" id="ARBA00022989"/>
    </source>
</evidence>
<keyword evidence="4 7" id="KW-1133">Transmembrane helix</keyword>
<dbReference type="GeneID" id="5709257"/>
<dbReference type="SUPFAM" id="SSF103501">
    <property type="entry name" value="Respiratory nitrate reductase 1 gamma chain"/>
    <property type="match status" value="1"/>
</dbReference>
<evidence type="ECO:0000256" key="3">
    <source>
        <dbReference type="ARBA" id="ARBA00022692"/>
    </source>
</evidence>
<dbReference type="eggNOG" id="arCOG02196">
    <property type="taxonomic scope" value="Archaea"/>
</dbReference>
<keyword evidence="10" id="KW-1185">Reference proteome</keyword>
<evidence type="ECO:0000256" key="1">
    <source>
        <dbReference type="ARBA" id="ARBA00004651"/>
    </source>
</evidence>
<dbReference type="EMBL" id="CP000852">
    <property type="protein sequence ID" value="ABW01416.1"/>
    <property type="molecule type" value="Genomic_DNA"/>
</dbReference>
<gene>
    <name evidence="9" type="ordered locus">Cmaq_0575</name>
</gene>
<feature type="transmembrane region" description="Helical" evidence="7">
    <location>
        <begin position="146"/>
        <end position="169"/>
    </location>
</feature>
<feature type="transmembrane region" description="Helical" evidence="7">
    <location>
        <begin position="108"/>
        <end position="134"/>
    </location>
</feature>
<organism evidence="9 10">
    <name type="scientific">Caldivirga maquilingensis (strain ATCC 700844 / DSM 13496 / JCM 10307 / IC-167)</name>
    <dbReference type="NCBI Taxonomy" id="397948"/>
    <lineage>
        <taxon>Archaea</taxon>
        <taxon>Thermoproteota</taxon>
        <taxon>Thermoprotei</taxon>
        <taxon>Thermoproteales</taxon>
        <taxon>Thermoproteaceae</taxon>
        <taxon>Caldivirga</taxon>
    </lineage>
</organism>
<keyword evidence="3 7" id="KW-0812">Transmembrane</keyword>
<evidence type="ECO:0000256" key="5">
    <source>
        <dbReference type="ARBA" id="ARBA00023002"/>
    </source>
</evidence>
<keyword evidence="5" id="KW-0560">Oxidoreductase</keyword>
<evidence type="ECO:0000256" key="7">
    <source>
        <dbReference type="SAM" id="Phobius"/>
    </source>
</evidence>
<comment type="subcellular location">
    <subcellularLocation>
        <location evidence="1">Cell membrane</location>
        <topology evidence="1">Multi-pass membrane protein</topology>
    </subcellularLocation>
</comment>
<accession>A8MCB0</accession>
<dbReference type="GO" id="GO:0005886">
    <property type="term" value="C:plasma membrane"/>
    <property type="evidence" value="ECO:0007669"/>
    <property type="project" value="UniProtKB-SubCell"/>
</dbReference>
<dbReference type="AlphaFoldDB" id="A8MCB0"/>
<proteinExistence type="predicted"/>
<dbReference type="KEGG" id="cma:Cmaq_0575"/>
<evidence type="ECO:0000313" key="10">
    <source>
        <dbReference type="Proteomes" id="UP000001137"/>
    </source>
</evidence>
<dbReference type="HOGENOM" id="CLU_946411_0_0_2"/>
<feature type="transmembrane region" description="Helical" evidence="7">
    <location>
        <begin position="65"/>
        <end position="88"/>
    </location>
</feature>
<dbReference type="Pfam" id="PF02665">
    <property type="entry name" value="Nitrate_red_gam"/>
    <property type="match status" value="1"/>
</dbReference>
<feature type="transmembrane region" description="Helical" evidence="7">
    <location>
        <begin position="194"/>
        <end position="214"/>
    </location>
</feature>
<dbReference type="STRING" id="397948.Cmaq_0575"/>
<dbReference type="InterPro" id="IPR023234">
    <property type="entry name" value="NarG-like_domain"/>
</dbReference>
<evidence type="ECO:0000259" key="8">
    <source>
        <dbReference type="Pfam" id="PF02665"/>
    </source>
</evidence>
<evidence type="ECO:0000256" key="2">
    <source>
        <dbReference type="ARBA" id="ARBA00022475"/>
    </source>
</evidence>
<protein>
    <submittedName>
        <fullName evidence="9">Nitrate reductase gamma subunit</fullName>
    </submittedName>
</protein>
<dbReference type="OrthoDB" id="371868at2157"/>